<keyword evidence="2" id="KW-1185">Reference proteome</keyword>
<organism evidence="1 2">
    <name type="scientific">Amycolatopsis albidoflavus</name>
    <dbReference type="NCBI Taxonomy" id="102226"/>
    <lineage>
        <taxon>Bacteria</taxon>
        <taxon>Bacillati</taxon>
        <taxon>Actinomycetota</taxon>
        <taxon>Actinomycetes</taxon>
        <taxon>Pseudonocardiales</taxon>
        <taxon>Pseudonocardiaceae</taxon>
        <taxon>Amycolatopsis</taxon>
    </lineage>
</organism>
<name>A0ABW5I4T8_9PSEU</name>
<reference evidence="2" key="1">
    <citation type="journal article" date="2019" name="Int. J. Syst. Evol. Microbiol.">
        <title>The Global Catalogue of Microorganisms (GCM) 10K type strain sequencing project: providing services to taxonomists for standard genome sequencing and annotation.</title>
        <authorList>
            <consortium name="The Broad Institute Genomics Platform"/>
            <consortium name="The Broad Institute Genome Sequencing Center for Infectious Disease"/>
            <person name="Wu L."/>
            <person name="Ma J."/>
        </authorList>
    </citation>
    <scope>NUCLEOTIDE SEQUENCE [LARGE SCALE GENOMIC DNA]</scope>
    <source>
        <strain evidence="2">CGMCC 4.7638</strain>
    </source>
</reference>
<gene>
    <name evidence="1" type="ORF">ACFSUT_28315</name>
</gene>
<proteinExistence type="predicted"/>
<sequence>MSADFIVDPPEKADLEFLDWMPSRGLLRRVLKFVADEVEDAALAAALREFVAGGYAFFSLGVYSAEHAGEIMKVIREKLPAAVEEWRPGHEGARQHIAELIELVEEAEAAPLA</sequence>
<dbReference type="Proteomes" id="UP001597542">
    <property type="component" value="Unassembled WGS sequence"/>
</dbReference>
<comment type="caution">
    <text evidence="1">The sequence shown here is derived from an EMBL/GenBank/DDBJ whole genome shotgun (WGS) entry which is preliminary data.</text>
</comment>
<evidence type="ECO:0000313" key="1">
    <source>
        <dbReference type="EMBL" id="MFD2484212.1"/>
    </source>
</evidence>
<dbReference type="EMBL" id="JBHUKQ010000014">
    <property type="protein sequence ID" value="MFD2484212.1"/>
    <property type="molecule type" value="Genomic_DNA"/>
</dbReference>
<dbReference type="RefSeq" id="WP_344283029.1">
    <property type="nucleotide sequence ID" value="NZ_BAAAHV010000022.1"/>
</dbReference>
<accession>A0ABW5I4T8</accession>
<evidence type="ECO:0000313" key="2">
    <source>
        <dbReference type="Proteomes" id="UP001597542"/>
    </source>
</evidence>
<protein>
    <submittedName>
        <fullName evidence="1">Uncharacterized protein</fullName>
    </submittedName>
</protein>